<dbReference type="InterPro" id="IPR016215">
    <property type="entry name" value="NTA_MOA"/>
</dbReference>
<dbReference type="EC" id="1.14.-.-" evidence="7"/>
<evidence type="ECO:0000256" key="2">
    <source>
        <dbReference type="ARBA" id="ARBA00022643"/>
    </source>
</evidence>
<proteinExistence type="inferred from homology"/>
<dbReference type="Pfam" id="PF00296">
    <property type="entry name" value="Bac_luciferase"/>
    <property type="match status" value="1"/>
</dbReference>
<dbReference type="NCBIfam" id="TIGR03860">
    <property type="entry name" value="FMN_nitrolo"/>
    <property type="match status" value="1"/>
</dbReference>
<comment type="similarity">
    <text evidence="5">Belongs to the NtaA/SnaA/DszA monooxygenase family.</text>
</comment>
<dbReference type="InterPro" id="IPR011251">
    <property type="entry name" value="Luciferase-like_dom"/>
</dbReference>
<keyword evidence="1" id="KW-0285">Flavoprotein</keyword>
<dbReference type="CDD" id="cd01095">
    <property type="entry name" value="Nitrilotriacetate_monoxgenase"/>
    <property type="match status" value="1"/>
</dbReference>
<dbReference type="InterPro" id="IPR036661">
    <property type="entry name" value="Luciferase-like_sf"/>
</dbReference>
<organism evidence="7 8">
    <name type="scientific">Comamonas sediminis</name>
    <dbReference type="NCBI Taxonomy" id="1783360"/>
    <lineage>
        <taxon>Bacteria</taxon>
        <taxon>Pseudomonadati</taxon>
        <taxon>Pseudomonadota</taxon>
        <taxon>Betaproteobacteria</taxon>
        <taxon>Burkholderiales</taxon>
        <taxon>Comamonadaceae</taxon>
        <taxon>Comamonas</taxon>
    </lineage>
</organism>
<dbReference type="GO" id="GO:0004497">
    <property type="term" value="F:monooxygenase activity"/>
    <property type="evidence" value="ECO:0007669"/>
    <property type="project" value="UniProtKB-KW"/>
</dbReference>
<protein>
    <submittedName>
        <fullName evidence="7">NtaA/DmoA family FMN-dependent monooxygenase</fullName>
        <ecNumber evidence="7">1.14.-.-</ecNumber>
    </submittedName>
</protein>
<dbReference type="Gene3D" id="3.20.20.30">
    <property type="entry name" value="Luciferase-like domain"/>
    <property type="match status" value="1"/>
</dbReference>
<dbReference type="Proteomes" id="UP001562178">
    <property type="component" value="Unassembled WGS sequence"/>
</dbReference>
<evidence type="ECO:0000313" key="7">
    <source>
        <dbReference type="EMBL" id="MEY2251712.1"/>
    </source>
</evidence>
<gene>
    <name evidence="7" type="ORF">AB7A72_11920</name>
</gene>
<keyword evidence="2" id="KW-0288">FMN</keyword>
<evidence type="ECO:0000313" key="8">
    <source>
        <dbReference type="Proteomes" id="UP001562178"/>
    </source>
</evidence>
<dbReference type="RefSeq" id="WP_369460097.1">
    <property type="nucleotide sequence ID" value="NZ_JBGBDC010000004.1"/>
</dbReference>
<dbReference type="EMBL" id="JBGBDC010000004">
    <property type="protein sequence ID" value="MEY2251712.1"/>
    <property type="molecule type" value="Genomic_DNA"/>
</dbReference>
<dbReference type="InterPro" id="IPR051260">
    <property type="entry name" value="Diverse_substr_monoxygenases"/>
</dbReference>
<evidence type="ECO:0000259" key="6">
    <source>
        <dbReference type="Pfam" id="PF00296"/>
    </source>
</evidence>
<accession>A0ABV4B3G7</accession>
<dbReference type="PANTHER" id="PTHR30011:SF16">
    <property type="entry name" value="C2H2 FINGER DOMAIN TRANSCRIPTION FACTOR (EUROFUNG)-RELATED"/>
    <property type="match status" value="1"/>
</dbReference>
<comment type="caution">
    <text evidence="7">The sequence shown here is derived from an EMBL/GenBank/DDBJ whole genome shotgun (WGS) entry which is preliminary data.</text>
</comment>
<name>A0ABV4B3G7_9BURK</name>
<evidence type="ECO:0000256" key="4">
    <source>
        <dbReference type="ARBA" id="ARBA00023033"/>
    </source>
</evidence>
<keyword evidence="4 7" id="KW-0503">Monooxygenase</keyword>
<dbReference type="PIRSF" id="PIRSF000337">
    <property type="entry name" value="NTA_MOA"/>
    <property type="match status" value="1"/>
</dbReference>
<evidence type="ECO:0000256" key="5">
    <source>
        <dbReference type="ARBA" id="ARBA00033748"/>
    </source>
</evidence>
<evidence type="ECO:0000256" key="3">
    <source>
        <dbReference type="ARBA" id="ARBA00023002"/>
    </source>
</evidence>
<dbReference type="PANTHER" id="PTHR30011">
    <property type="entry name" value="ALKANESULFONATE MONOOXYGENASE-RELATED"/>
    <property type="match status" value="1"/>
</dbReference>
<feature type="domain" description="Luciferase-like" evidence="6">
    <location>
        <begin position="34"/>
        <end position="384"/>
    </location>
</feature>
<reference evidence="7 8" key="1">
    <citation type="journal article" date="2016" name="Int. J. Syst. Evol. Microbiol.">
        <title>Description of Comamonas sediminis sp. nov., isolated from lagoon sediments.</title>
        <authorList>
            <person name="Subhash Y."/>
            <person name="Bang J.J."/>
            <person name="You T.H."/>
            <person name="Lee S.S."/>
        </authorList>
    </citation>
    <scope>NUCLEOTIDE SEQUENCE [LARGE SCALE GENOMIC DNA]</scope>
    <source>
        <strain evidence="7 8">JCM 31169</strain>
    </source>
</reference>
<keyword evidence="3 7" id="KW-0560">Oxidoreductase</keyword>
<keyword evidence="8" id="KW-1185">Reference proteome</keyword>
<sequence length="434" mass="46673">MSLPTQLHLNLNIYGAGAHAAAWLWPQNEPLWPVTPDYFVRLAQTAERGGFDAVFFSDRAAFPGNSLHRPFPAIEPSILLTLIAAKTEHIGLLATVSSSYNEPFNIARRFASLDLVRGGRSGVNIVTSADVEAARNFGRSAPLAHADRYRRAAEFSQVLKDLWASWGPGGIVADRATGQYFDPAQIRPIAHHGEFFSVEGPINVPPSPQGRPLVVQAGGSDAGLDLAAQHADAVFTLAPSLAQAQGYRQALDTRLKALGRATSAVKVFPGLVTVLGGTEQAAQQRAQALADLVPIEQGLNYLSDLLQTRFGHADLDQPLPADLHLPGNGMTTFAKNVLDKARSHGWTVRELIRAQNGGGSNHNTIVGTPEQVADYMLTWFRSGAIDGFNLMHDVLPSGLEDFVDQVVPLLRKAGVYRETYNASTLRGNLGLAAA</sequence>
<dbReference type="SUPFAM" id="SSF51679">
    <property type="entry name" value="Bacterial luciferase-like"/>
    <property type="match status" value="1"/>
</dbReference>
<evidence type="ECO:0000256" key="1">
    <source>
        <dbReference type="ARBA" id="ARBA00022630"/>
    </source>
</evidence>